<reference evidence="3 4" key="1">
    <citation type="submission" date="2020-08" db="EMBL/GenBank/DDBJ databases">
        <title>The genome sequence of type strain Novosphingobium piscinae KCTC 42194.</title>
        <authorList>
            <person name="Liu Y."/>
        </authorList>
    </citation>
    <scope>NUCLEOTIDE SEQUENCE [LARGE SCALE GENOMIC DNA]</scope>
    <source>
        <strain evidence="3 4">KCTC 42194</strain>
    </source>
</reference>
<evidence type="ECO:0000256" key="2">
    <source>
        <dbReference type="SAM" id="Phobius"/>
    </source>
</evidence>
<accession>A0A7X1FWG1</accession>
<dbReference type="EMBL" id="JACLAX010000002">
    <property type="protein sequence ID" value="MBC2668206.1"/>
    <property type="molecule type" value="Genomic_DNA"/>
</dbReference>
<keyword evidence="2" id="KW-1133">Transmembrane helix</keyword>
<dbReference type="RefSeq" id="WP_185678081.1">
    <property type="nucleotide sequence ID" value="NZ_JACLAX010000002.1"/>
</dbReference>
<keyword evidence="4" id="KW-1185">Reference proteome</keyword>
<comment type="caution">
    <text evidence="3">The sequence shown here is derived from an EMBL/GenBank/DDBJ whole genome shotgun (WGS) entry which is preliminary data.</text>
</comment>
<keyword evidence="2" id="KW-0812">Transmembrane</keyword>
<sequence length="436" mass="46997">MTSEISEAADALDQLGSAILAAVPDDRPFSEIWGGWNLPAITKSDLARVPQQLALRLRGISEKSLSAEALQALRTAPTRAGWIRVNTLPQMPGGNAYMAVSVVKDFCEAISSALPPPPPAQVSLDWKAPETQKLLPPELLKRLRAVEASLKNVEPRAAQISSDLEFVKGAREAAEELPTSLQDLAEKQQALETLYKQATETEEAIGRRNTASIAALTEMNRGKAEAAAVLTKLNEAYRAATTQGLAAAFTQKAATLNRTLFFWILALAVDLTAAAWLSHIRFSEMAVLLRDKNISTDRLWIEAALAVLGIGGPVWFAWLATKQIGQRFRMAEDYAFKATVAKAYEGYRAEAQQLAGQESGTNLQGRLFSSAVERLEEAPLRLIEPHSHGGPLAELMQSPAFEAASKAVPALRDTASKLLGTRGKGAGVPDDLPDPS</sequence>
<feature type="region of interest" description="Disordered" evidence="1">
    <location>
        <begin position="416"/>
        <end position="436"/>
    </location>
</feature>
<evidence type="ECO:0000313" key="3">
    <source>
        <dbReference type="EMBL" id="MBC2668206.1"/>
    </source>
</evidence>
<evidence type="ECO:0000313" key="4">
    <source>
        <dbReference type="Proteomes" id="UP000551327"/>
    </source>
</evidence>
<name>A0A7X1FWG1_9SPHN</name>
<proteinExistence type="predicted"/>
<protein>
    <submittedName>
        <fullName evidence="3">Uncharacterized protein</fullName>
    </submittedName>
</protein>
<gene>
    <name evidence="3" type="ORF">H7F53_03500</name>
</gene>
<dbReference type="Proteomes" id="UP000551327">
    <property type="component" value="Unassembled WGS sequence"/>
</dbReference>
<evidence type="ECO:0000256" key="1">
    <source>
        <dbReference type="SAM" id="MobiDB-lite"/>
    </source>
</evidence>
<dbReference type="AlphaFoldDB" id="A0A7X1FWG1"/>
<organism evidence="3 4">
    <name type="scientific">Novosphingobium piscinae</name>
    <dbReference type="NCBI Taxonomy" id="1507448"/>
    <lineage>
        <taxon>Bacteria</taxon>
        <taxon>Pseudomonadati</taxon>
        <taxon>Pseudomonadota</taxon>
        <taxon>Alphaproteobacteria</taxon>
        <taxon>Sphingomonadales</taxon>
        <taxon>Sphingomonadaceae</taxon>
        <taxon>Novosphingobium</taxon>
    </lineage>
</organism>
<feature type="transmembrane region" description="Helical" evidence="2">
    <location>
        <begin position="260"/>
        <end position="279"/>
    </location>
</feature>
<feature type="transmembrane region" description="Helical" evidence="2">
    <location>
        <begin position="299"/>
        <end position="320"/>
    </location>
</feature>
<keyword evidence="2" id="KW-0472">Membrane</keyword>